<evidence type="ECO:0000256" key="6">
    <source>
        <dbReference type="ARBA" id="ARBA00022835"/>
    </source>
</evidence>
<protein>
    <submittedName>
        <fullName evidence="11">Exosomal 3'-5' exoribonuclease complex, subunit Rrp41 and related exoribonucleases</fullName>
    </submittedName>
</protein>
<feature type="compositionally biased region" description="Basic and acidic residues" evidence="9">
    <location>
        <begin position="1"/>
        <end position="12"/>
    </location>
</feature>
<dbReference type="GO" id="GO:0000176">
    <property type="term" value="C:nuclear exosome (RNase complex)"/>
    <property type="evidence" value="ECO:0007669"/>
    <property type="project" value="UniProtKB-ARBA"/>
</dbReference>
<dbReference type="CDD" id="cd11371">
    <property type="entry name" value="RNase_PH_MTR3"/>
    <property type="match status" value="1"/>
</dbReference>
<evidence type="ECO:0000256" key="4">
    <source>
        <dbReference type="ARBA" id="ARBA00022490"/>
    </source>
</evidence>
<reference evidence="11" key="1">
    <citation type="submission" date="2014-08" db="EMBL/GenBank/DDBJ databases">
        <authorList>
            <person name="Sharma Rahul"/>
            <person name="Thines Marco"/>
        </authorList>
    </citation>
    <scope>NUCLEOTIDE SEQUENCE</scope>
</reference>
<name>A0A0F7SKA9_PHARH</name>
<dbReference type="GO" id="GO:0006364">
    <property type="term" value="P:rRNA processing"/>
    <property type="evidence" value="ECO:0007669"/>
    <property type="project" value="UniProtKB-KW"/>
</dbReference>
<dbReference type="GO" id="GO:0005730">
    <property type="term" value="C:nucleolus"/>
    <property type="evidence" value="ECO:0007669"/>
    <property type="project" value="TreeGrafter"/>
</dbReference>
<dbReference type="GO" id="GO:0071051">
    <property type="term" value="P:poly(A)-dependent snoRNA 3'-end processing"/>
    <property type="evidence" value="ECO:0007669"/>
    <property type="project" value="TreeGrafter"/>
</dbReference>
<keyword evidence="7" id="KW-0694">RNA-binding</keyword>
<dbReference type="GO" id="GO:0034475">
    <property type="term" value="P:U4 snRNA 3'-end processing"/>
    <property type="evidence" value="ECO:0007669"/>
    <property type="project" value="TreeGrafter"/>
</dbReference>
<dbReference type="Pfam" id="PF01138">
    <property type="entry name" value="RNase_PH"/>
    <property type="match status" value="1"/>
</dbReference>
<comment type="subcellular location">
    <subcellularLocation>
        <location evidence="2">Cytoplasm</location>
    </subcellularLocation>
    <subcellularLocation>
        <location evidence="1">Nucleus</location>
    </subcellularLocation>
</comment>
<proteinExistence type="inferred from homology"/>
<dbReference type="PANTHER" id="PTHR11953:SF2">
    <property type="entry name" value="EXOSOME COMPLEX COMPONENT MTR3"/>
    <property type="match status" value="1"/>
</dbReference>
<dbReference type="PANTHER" id="PTHR11953">
    <property type="entry name" value="EXOSOME COMPLEX COMPONENT"/>
    <property type="match status" value="1"/>
</dbReference>
<evidence type="ECO:0000256" key="3">
    <source>
        <dbReference type="ARBA" id="ARBA00006678"/>
    </source>
</evidence>
<evidence type="ECO:0000256" key="2">
    <source>
        <dbReference type="ARBA" id="ARBA00004496"/>
    </source>
</evidence>
<evidence type="ECO:0000256" key="8">
    <source>
        <dbReference type="ARBA" id="ARBA00023242"/>
    </source>
</evidence>
<keyword evidence="5" id="KW-0698">rRNA processing</keyword>
<keyword evidence="4" id="KW-0963">Cytoplasm</keyword>
<dbReference type="AlphaFoldDB" id="A0A0F7SKA9"/>
<dbReference type="Gene3D" id="3.30.230.70">
    <property type="entry name" value="GHMP Kinase, N-terminal domain"/>
    <property type="match status" value="1"/>
</dbReference>
<feature type="domain" description="Exoribonuclease phosphorolytic" evidence="10">
    <location>
        <begin position="69"/>
        <end position="193"/>
    </location>
</feature>
<evidence type="ECO:0000313" key="11">
    <source>
        <dbReference type="EMBL" id="CDZ97352.1"/>
    </source>
</evidence>
<dbReference type="InterPro" id="IPR027408">
    <property type="entry name" value="PNPase/RNase_PH_dom_sf"/>
</dbReference>
<dbReference type="InterPro" id="IPR020568">
    <property type="entry name" value="Ribosomal_Su5_D2-typ_SF"/>
</dbReference>
<evidence type="ECO:0000256" key="1">
    <source>
        <dbReference type="ARBA" id="ARBA00004123"/>
    </source>
</evidence>
<sequence>MTTSLFDRRRVNGPEVSFPPLYEDELPQPAASTSMSTLNSNANTTVAPFASLQEAALAYQRQGRSPGDVRPVFLKTGLISQANGSAYIEMENTKIACAVYGPRPKPPPYSASGVLNIEVKYAPFASDPRRFPLRDTEPPTPATLLSQSLLPALRLHLLPKSQLDVYLLVLESDGMEGIVSAGATVAGAALAAVGGTVEMSGLVVGVSSATIGSKLHLDPTSHESFLASSRVSLACMPALGVVTNIWQTGKIGSEQLVEVMDTLMEKAKDIHAVVTQSLIEGVQEREQKEAAESAIIRA</sequence>
<feature type="region of interest" description="Disordered" evidence="9">
    <location>
        <begin position="1"/>
        <end position="38"/>
    </location>
</feature>
<comment type="similarity">
    <text evidence="3">Belongs to the RNase PH family.</text>
</comment>
<evidence type="ECO:0000256" key="5">
    <source>
        <dbReference type="ARBA" id="ARBA00022552"/>
    </source>
</evidence>
<evidence type="ECO:0000256" key="9">
    <source>
        <dbReference type="SAM" id="MobiDB-lite"/>
    </source>
</evidence>
<dbReference type="GO" id="GO:0003723">
    <property type="term" value="F:RNA binding"/>
    <property type="evidence" value="ECO:0007669"/>
    <property type="project" value="UniProtKB-KW"/>
</dbReference>
<keyword evidence="8" id="KW-0539">Nucleus</keyword>
<dbReference type="InterPro" id="IPR050080">
    <property type="entry name" value="RNase_PH"/>
</dbReference>
<dbReference type="InterPro" id="IPR036345">
    <property type="entry name" value="ExoRNase_PH_dom2_sf"/>
</dbReference>
<dbReference type="EMBL" id="LN483167">
    <property type="protein sequence ID" value="CDZ97352.1"/>
    <property type="molecule type" value="Genomic_DNA"/>
</dbReference>
<keyword evidence="6" id="KW-0271">Exosome</keyword>
<dbReference type="InterPro" id="IPR001247">
    <property type="entry name" value="ExoRNase_PH_dom1"/>
</dbReference>
<organism evidence="11">
    <name type="scientific">Phaffia rhodozyma</name>
    <name type="common">Yeast</name>
    <name type="synonym">Xanthophyllomyces dendrorhous</name>
    <dbReference type="NCBI Taxonomy" id="264483"/>
    <lineage>
        <taxon>Eukaryota</taxon>
        <taxon>Fungi</taxon>
        <taxon>Dikarya</taxon>
        <taxon>Basidiomycota</taxon>
        <taxon>Agaricomycotina</taxon>
        <taxon>Tremellomycetes</taxon>
        <taxon>Cystofilobasidiales</taxon>
        <taxon>Mrakiaceae</taxon>
        <taxon>Phaffia</taxon>
    </lineage>
</organism>
<dbReference type="GO" id="GO:0071028">
    <property type="term" value="P:nuclear mRNA surveillance"/>
    <property type="evidence" value="ECO:0007669"/>
    <property type="project" value="TreeGrafter"/>
</dbReference>
<dbReference type="SUPFAM" id="SSF55666">
    <property type="entry name" value="Ribonuclease PH domain 2-like"/>
    <property type="match status" value="1"/>
</dbReference>
<evidence type="ECO:0000259" key="10">
    <source>
        <dbReference type="Pfam" id="PF01138"/>
    </source>
</evidence>
<evidence type="ECO:0000256" key="7">
    <source>
        <dbReference type="ARBA" id="ARBA00022884"/>
    </source>
</evidence>
<dbReference type="GO" id="GO:0000177">
    <property type="term" value="C:cytoplasmic exosome (RNase complex)"/>
    <property type="evidence" value="ECO:0007669"/>
    <property type="project" value="TreeGrafter"/>
</dbReference>
<dbReference type="GO" id="GO:0016075">
    <property type="term" value="P:rRNA catabolic process"/>
    <property type="evidence" value="ECO:0007669"/>
    <property type="project" value="TreeGrafter"/>
</dbReference>
<dbReference type="SUPFAM" id="SSF54211">
    <property type="entry name" value="Ribosomal protein S5 domain 2-like"/>
    <property type="match status" value="1"/>
</dbReference>
<accession>A0A0F7SKA9</accession>